<name>A0A9P3USA5_LYOSH</name>
<gene>
    <name evidence="1" type="ORF">LshimejAT787_1102500</name>
</gene>
<proteinExistence type="predicted"/>
<evidence type="ECO:0000313" key="2">
    <source>
        <dbReference type="Proteomes" id="UP001063166"/>
    </source>
</evidence>
<dbReference type="AlphaFoldDB" id="A0A9P3USA5"/>
<evidence type="ECO:0000313" key="1">
    <source>
        <dbReference type="EMBL" id="GLB42235.1"/>
    </source>
</evidence>
<comment type="caution">
    <text evidence="1">The sequence shown here is derived from an EMBL/GenBank/DDBJ whole genome shotgun (WGS) entry which is preliminary data.</text>
</comment>
<reference evidence="1" key="1">
    <citation type="submission" date="2022-07" db="EMBL/GenBank/DDBJ databases">
        <title>The genome of Lyophyllum shimeji provides insight into the initial evolution of ectomycorrhizal fungal genome.</title>
        <authorList>
            <person name="Kobayashi Y."/>
            <person name="Shibata T."/>
            <person name="Hirakawa H."/>
            <person name="Shigenobu S."/>
            <person name="Nishiyama T."/>
            <person name="Yamada A."/>
            <person name="Hasebe M."/>
            <person name="Kawaguchi M."/>
        </authorList>
    </citation>
    <scope>NUCLEOTIDE SEQUENCE</scope>
    <source>
        <strain evidence="1">AT787</strain>
    </source>
</reference>
<protein>
    <submittedName>
        <fullName evidence="1">Uncharacterized protein</fullName>
    </submittedName>
</protein>
<organism evidence="1 2">
    <name type="scientific">Lyophyllum shimeji</name>
    <name type="common">Hon-shimeji</name>
    <name type="synonym">Tricholoma shimeji</name>
    <dbReference type="NCBI Taxonomy" id="47721"/>
    <lineage>
        <taxon>Eukaryota</taxon>
        <taxon>Fungi</taxon>
        <taxon>Dikarya</taxon>
        <taxon>Basidiomycota</taxon>
        <taxon>Agaricomycotina</taxon>
        <taxon>Agaricomycetes</taxon>
        <taxon>Agaricomycetidae</taxon>
        <taxon>Agaricales</taxon>
        <taxon>Tricholomatineae</taxon>
        <taxon>Lyophyllaceae</taxon>
        <taxon>Lyophyllum</taxon>
    </lineage>
</organism>
<dbReference type="EMBL" id="BRPK01000011">
    <property type="protein sequence ID" value="GLB42235.1"/>
    <property type="molecule type" value="Genomic_DNA"/>
</dbReference>
<dbReference type="Proteomes" id="UP001063166">
    <property type="component" value="Unassembled WGS sequence"/>
</dbReference>
<sequence>MGLVWPSKTAKFWPTTLQRNWSATFGSRTSLLCWNISEPFHPLTTGKPLVDVDSLLIPDRAGVKLTALQWLAYRQSDPKNTGIHQQSAIGGGRQGVQVHCSCDRGEGIQEDWARGCRVITTGDPRPYGSPLQP</sequence>
<keyword evidence="2" id="KW-1185">Reference proteome</keyword>
<accession>A0A9P3USA5</accession>